<feature type="transmembrane region" description="Helical" evidence="5">
    <location>
        <begin position="415"/>
        <end position="439"/>
    </location>
</feature>
<evidence type="ECO:0000256" key="4">
    <source>
        <dbReference type="ARBA" id="ARBA00023136"/>
    </source>
</evidence>
<dbReference type="Reactome" id="R-CEL-196757">
    <property type="pathway name" value="Metabolism of folate and pterines"/>
</dbReference>
<feature type="transmembrane region" description="Helical" evidence="5">
    <location>
        <begin position="191"/>
        <end position="213"/>
    </location>
</feature>
<dbReference type="InParanoid" id="Q9UAZ6"/>
<evidence type="ECO:0000256" key="2">
    <source>
        <dbReference type="ARBA" id="ARBA00022692"/>
    </source>
</evidence>
<feature type="transmembrane region" description="Helical" evidence="5">
    <location>
        <begin position="383"/>
        <end position="403"/>
    </location>
</feature>
<dbReference type="AlphaFoldDB" id="Q9UAZ6"/>
<dbReference type="GeneID" id="189356"/>
<dbReference type="EMBL" id="BX284604">
    <property type="protein sequence ID" value="CCD71127.1"/>
    <property type="molecule type" value="Genomic_DNA"/>
</dbReference>
<dbReference type="Bgee" id="WBGene00021159">
    <property type="expression patterns" value="Expressed in germ line (C elegans) and 4 other cell types or tissues"/>
</dbReference>
<proteinExistence type="predicted"/>
<evidence type="ECO:0000313" key="8">
    <source>
        <dbReference type="WormBase" id="Y4C6B.5"/>
    </source>
</evidence>
<dbReference type="InterPro" id="IPR036259">
    <property type="entry name" value="MFS_trans_sf"/>
</dbReference>
<dbReference type="RefSeq" id="NP_500781.2">
    <property type="nucleotide sequence ID" value="NM_068380.6"/>
</dbReference>
<feature type="transmembrane region" description="Helical" evidence="5">
    <location>
        <begin position="67"/>
        <end position="88"/>
    </location>
</feature>
<organism evidence="6 7">
    <name type="scientific">Caenorhabditis elegans</name>
    <dbReference type="NCBI Taxonomy" id="6239"/>
    <lineage>
        <taxon>Eukaryota</taxon>
        <taxon>Metazoa</taxon>
        <taxon>Ecdysozoa</taxon>
        <taxon>Nematoda</taxon>
        <taxon>Chromadorea</taxon>
        <taxon>Rhabditida</taxon>
        <taxon>Rhabditina</taxon>
        <taxon>Rhabditomorpha</taxon>
        <taxon>Rhabditoidea</taxon>
        <taxon>Rhabditidae</taxon>
        <taxon>Peloderinae</taxon>
        <taxon>Caenorhabditis</taxon>
    </lineage>
</organism>
<dbReference type="Reactome" id="R-CEL-9707616">
    <property type="pathway name" value="Heme signaling"/>
</dbReference>
<name>Q9UAZ6_CAEEL</name>
<dbReference type="Reactome" id="R-CEL-917937">
    <property type="pathway name" value="Iron uptake and transport"/>
</dbReference>
<protein>
    <submittedName>
        <fullName evidence="6">Solute carrier family 46 member 3</fullName>
    </submittedName>
</protein>
<keyword evidence="2 5" id="KW-0812">Transmembrane</keyword>
<evidence type="ECO:0000313" key="6">
    <source>
        <dbReference type="EMBL" id="CCD71127.1"/>
    </source>
</evidence>
<dbReference type="PANTHER" id="PTHR23507:SF1">
    <property type="entry name" value="FI18259P1-RELATED"/>
    <property type="match status" value="1"/>
</dbReference>
<dbReference type="GO" id="GO:0016020">
    <property type="term" value="C:membrane"/>
    <property type="evidence" value="ECO:0000318"/>
    <property type="project" value="GO_Central"/>
</dbReference>
<dbReference type="SUPFAM" id="SSF103473">
    <property type="entry name" value="MFS general substrate transporter"/>
    <property type="match status" value="1"/>
</dbReference>
<evidence type="ECO:0000256" key="3">
    <source>
        <dbReference type="ARBA" id="ARBA00022989"/>
    </source>
</evidence>
<dbReference type="FunCoup" id="Q9UAZ6">
    <property type="interactions" value="211"/>
</dbReference>
<keyword evidence="3 5" id="KW-1133">Transmembrane helix</keyword>
<dbReference type="UCSC" id="Y4C6B.5">
    <property type="organism name" value="c. elegans"/>
</dbReference>
<dbReference type="KEGG" id="cel:CELE_Y4C6B.5"/>
<dbReference type="GO" id="GO:0022857">
    <property type="term" value="F:transmembrane transporter activity"/>
    <property type="evidence" value="ECO:0000318"/>
    <property type="project" value="GO_Central"/>
</dbReference>
<dbReference type="HOGENOM" id="CLU_050173_0_0_1"/>
<dbReference type="GO" id="GO:0055085">
    <property type="term" value="P:transmembrane transport"/>
    <property type="evidence" value="ECO:0000318"/>
    <property type="project" value="GO_Central"/>
</dbReference>
<dbReference type="PeptideAtlas" id="Q9UAZ6"/>
<feature type="transmembrane region" description="Helical" evidence="5">
    <location>
        <begin position="325"/>
        <end position="344"/>
    </location>
</feature>
<evidence type="ECO:0000256" key="5">
    <source>
        <dbReference type="SAM" id="Phobius"/>
    </source>
</evidence>
<feature type="transmembrane region" description="Helical" evidence="5">
    <location>
        <begin position="256"/>
        <end position="275"/>
    </location>
</feature>
<dbReference type="Pfam" id="PF07690">
    <property type="entry name" value="MFS_1"/>
    <property type="match status" value="1"/>
</dbReference>
<dbReference type="eggNOG" id="KOG2816">
    <property type="taxonomic scope" value="Eukaryota"/>
</dbReference>
<gene>
    <name evidence="8" type="primary">slc-46a</name>
    <name evidence="6" type="synonym">slc-46A</name>
    <name evidence="6" type="ORF">CELE_Y4C6B.5</name>
    <name evidence="8" type="ORF">Y4C6B.5</name>
</gene>
<dbReference type="OMA" id="GMEIPLF"/>
<dbReference type="PaxDb" id="6239-Y4C6B.5"/>
<keyword evidence="7" id="KW-1185">Reference proteome</keyword>
<dbReference type="OrthoDB" id="419734at2759"/>
<dbReference type="SMR" id="Q9UAZ6"/>
<dbReference type="PANTHER" id="PTHR23507">
    <property type="entry name" value="ZGC:174356"/>
    <property type="match status" value="1"/>
</dbReference>
<dbReference type="PIR" id="T34013">
    <property type="entry name" value="T34013"/>
</dbReference>
<reference evidence="6 7" key="1">
    <citation type="journal article" date="1998" name="Science">
        <title>Genome sequence of the nematode C. elegans: a platform for investigating biology.</title>
        <authorList>
            <consortium name="The C. elegans sequencing consortium"/>
            <person name="Sulson J.E."/>
            <person name="Waterston R."/>
        </authorList>
    </citation>
    <scope>NUCLEOTIDE SEQUENCE [LARGE SCALE GENOMIC DNA]</scope>
    <source>
        <strain evidence="6 7">Bristol N2</strain>
    </source>
</reference>
<dbReference type="AGR" id="WB:WBGene00021159"/>
<feature type="transmembrane region" description="Helical" evidence="5">
    <location>
        <begin position="295"/>
        <end position="313"/>
    </location>
</feature>
<feature type="transmembrane region" description="Helical" evidence="5">
    <location>
        <begin position="7"/>
        <end position="25"/>
    </location>
</feature>
<keyword evidence="4 5" id="KW-0472">Membrane</keyword>
<dbReference type="Proteomes" id="UP000001940">
    <property type="component" value="Chromosome IV"/>
</dbReference>
<comment type="subcellular location">
    <subcellularLocation>
        <location evidence="1">Membrane</location>
        <topology evidence="1">Multi-pass membrane protein</topology>
    </subcellularLocation>
</comment>
<feature type="transmembrane region" description="Helical" evidence="5">
    <location>
        <begin position="132"/>
        <end position="152"/>
    </location>
</feature>
<feature type="transmembrane region" description="Helical" evidence="5">
    <location>
        <begin position="100"/>
        <end position="120"/>
    </location>
</feature>
<accession>Q9UAZ6</accession>
<dbReference type="InterPro" id="IPR011701">
    <property type="entry name" value="MFS"/>
</dbReference>
<dbReference type="CDD" id="cd17386">
    <property type="entry name" value="MFS_SLC46"/>
    <property type="match status" value="1"/>
</dbReference>
<dbReference type="Gene3D" id="1.20.1250.20">
    <property type="entry name" value="MFS general substrate transporter like domains"/>
    <property type="match status" value="1"/>
</dbReference>
<evidence type="ECO:0000313" key="7">
    <source>
        <dbReference type="Proteomes" id="UP000001940"/>
    </source>
</evidence>
<sequence length="469" mass="52835">MIRYLRMLGMEIPLFLYMLGSYLNYPVFQNLIYEKECLIKYQQNETFCRNVSAYYDDKDIQAAANHFYFISSLTLLCPSLVTTLLLGAATDYWSIKIPLIIPYIGCILGTINYVFQSYFIHTSVYFLLISDALFGLCGGFIAIISTTLTYGVKTSMLRYRSYRIAGVEGAIGLGGTVGFALSGTIREACGYAVTFLIILGLQLLALLYLLGLAKETKFEPVRPDEHTSLISTTGKQLVAVIREFYRVITKSRQFRLLLILNLLAFGLEMLVFSGLSDIQYSYLRYKLQWGDKKYGWFSGLSYGITTAAVLFLYPLLRMKLMSDGMLATLGLFFKMISLFMFAFLQNEVMAYSIAVIVMFNRFVSTGFRAFISSLIDMQEQGKIFSVISLLEGITTLVATSIYNNVYPNTLTFFPGLLYLISAVTLLIPLAIVSTSDFVVRTHRPEVSEGILNSRNDVIDEDGSIEDLSY</sequence>
<feature type="transmembrane region" description="Helical" evidence="5">
    <location>
        <begin position="164"/>
        <end position="185"/>
    </location>
</feature>
<dbReference type="CTD" id="189356"/>
<feature type="transmembrane region" description="Helical" evidence="5">
    <location>
        <begin position="350"/>
        <end position="371"/>
    </location>
</feature>
<dbReference type="WormBase" id="Y4C6B.5">
    <property type="protein sequence ID" value="CE31741"/>
    <property type="gene ID" value="WBGene00021159"/>
    <property type="gene designation" value="slc-46A"/>
</dbReference>
<evidence type="ECO:0000256" key="1">
    <source>
        <dbReference type="ARBA" id="ARBA00004141"/>
    </source>
</evidence>
<dbReference type="PhylomeDB" id="Q9UAZ6"/>